<dbReference type="SUPFAM" id="SSF54768">
    <property type="entry name" value="dsRNA-binding domain-like"/>
    <property type="match status" value="2"/>
</dbReference>
<name>A0A7R8UA03_HERIL</name>
<reference evidence="4 5" key="1">
    <citation type="submission" date="2020-11" db="EMBL/GenBank/DDBJ databases">
        <authorList>
            <person name="Wallbank WR R."/>
            <person name="Pardo Diaz C."/>
            <person name="Kozak K."/>
            <person name="Martin S."/>
            <person name="Jiggins C."/>
            <person name="Moest M."/>
            <person name="Warren A I."/>
            <person name="Generalovic N T."/>
            <person name="Byers J.R.P. K."/>
            <person name="Montejo-Kovacevich G."/>
            <person name="Yen C E."/>
        </authorList>
    </citation>
    <scope>NUCLEOTIDE SEQUENCE [LARGE SCALE GENOMIC DNA]</scope>
</reference>
<feature type="domain" description="DRBM" evidence="3">
    <location>
        <begin position="92"/>
        <end position="159"/>
    </location>
</feature>
<keyword evidence="5" id="KW-1185">Reference proteome</keyword>
<dbReference type="AlphaFoldDB" id="A0A7R8UA03"/>
<dbReference type="GO" id="GO:0005737">
    <property type="term" value="C:cytoplasm"/>
    <property type="evidence" value="ECO:0007669"/>
    <property type="project" value="TreeGrafter"/>
</dbReference>
<dbReference type="Pfam" id="PF00035">
    <property type="entry name" value="dsrm"/>
    <property type="match status" value="2"/>
</dbReference>
<feature type="domain" description="DRBM" evidence="3">
    <location>
        <begin position="8"/>
        <end position="75"/>
    </location>
</feature>
<dbReference type="GO" id="GO:0070920">
    <property type="term" value="P:regulation of regulatory ncRNA processing"/>
    <property type="evidence" value="ECO:0007669"/>
    <property type="project" value="TreeGrafter"/>
</dbReference>
<dbReference type="GO" id="GO:0016442">
    <property type="term" value="C:RISC complex"/>
    <property type="evidence" value="ECO:0007669"/>
    <property type="project" value="TreeGrafter"/>
</dbReference>
<keyword evidence="1 2" id="KW-0694">RNA-binding</keyword>
<dbReference type="PANTHER" id="PTHR46205">
    <property type="entry name" value="LOQUACIOUS, ISOFORM B"/>
    <property type="match status" value="1"/>
</dbReference>
<evidence type="ECO:0000259" key="3">
    <source>
        <dbReference type="PROSITE" id="PS50137"/>
    </source>
</evidence>
<dbReference type="Proteomes" id="UP000594454">
    <property type="component" value="Chromosome 1"/>
</dbReference>
<dbReference type="PANTHER" id="PTHR46205:SF4">
    <property type="entry name" value="LD06392P"/>
    <property type="match status" value="1"/>
</dbReference>
<dbReference type="InterPro" id="IPR051247">
    <property type="entry name" value="RLC_Component"/>
</dbReference>
<organism evidence="4 5">
    <name type="scientific">Hermetia illucens</name>
    <name type="common">Black soldier fly</name>
    <dbReference type="NCBI Taxonomy" id="343691"/>
    <lineage>
        <taxon>Eukaryota</taxon>
        <taxon>Metazoa</taxon>
        <taxon>Ecdysozoa</taxon>
        <taxon>Arthropoda</taxon>
        <taxon>Hexapoda</taxon>
        <taxon>Insecta</taxon>
        <taxon>Pterygota</taxon>
        <taxon>Neoptera</taxon>
        <taxon>Endopterygota</taxon>
        <taxon>Diptera</taxon>
        <taxon>Brachycera</taxon>
        <taxon>Stratiomyomorpha</taxon>
        <taxon>Stratiomyidae</taxon>
        <taxon>Hermetiinae</taxon>
        <taxon>Hermetia</taxon>
    </lineage>
</organism>
<dbReference type="EMBL" id="LR899009">
    <property type="protein sequence ID" value="CAD7076913.1"/>
    <property type="molecule type" value="Genomic_DNA"/>
</dbReference>
<dbReference type="GO" id="GO:0003725">
    <property type="term" value="F:double-stranded RNA binding"/>
    <property type="evidence" value="ECO:0007669"/>
    <property type="project" value="TreeGrafter"/>
</dbReference>
<dbReference type="InParanoid" id="A0A7R8UA03"/>
<evidence type="ECO:0000313" key="4">
    <source>
        <dbReference type="EMBL" id="CAD7076913.1"/>
    </source>
</evidence>
<gene>
    <name evidence="4" type="ORF">HERILL_LOCUS300</name>
</gene>
<dbReference type="Gene3D" id="3.30.160.20">
    <property type="match status" value="2"/>
</dbReference>
<dbReference type="OrthoDB" id="5961559at2759"/>
<dbReference type="GO" id="GO:0005634">
    <property type="term" value="C:nucleus"/>
    <property type="evidence" value="ECO:0007669"/>
    <property type="project" value="TreeGrafter"/>
</dbReference>
<evidence type="ECO:0000256" key="2">
    <source>
        <dbReference type="PROSITE-ProRule" id="PRU00266"/>
    </source>
</evidence>
<proteinExistence type="predicted"/>
<dbReference type="GO" id="GO:0070578">
    <property type="term" value="C:RISC-loading complex"/>
    <property type="evidence" value="ECO:0007669"/>
    <property type="project" value="TreeGrafter"/>
</dbReference>
<dbReference type="FunCoup" id="A0A7R8UA03">
    <property type="interactions" value="9"/>
</dbReference>
<sequence length="172" mass="18767">MTEVSCKAPVSALQEYLMKKRLPLPSYEFSNVSDKGGPTFQCIVTALSEMAIGLGRSKSAAKHEAAENILRKFQTSDREVCYAPQVNTPEFDAVSALRQMCVERNYPYPQFEITQGGDQVAPKFTCKCSVATLSCSATSSSKKWARQLAAQAVMELVDGVSKQCGFVCSSIE</sequence>
<dbReference type="GO" id="GO:0030422">
    <property type="term" value="P:siRNA processing"/>
    <property type="evidence" value="ECO:0007669"/>
    <property type="project" value="TreeGrafter"/>
</dbReference>
<dbReference type="GO" id="GO:0035197">
    <property type="term" value="F:siRNA binding"/>
    <property type="evidence" value="ECO:0007669"/>
    <property type="project" value="TreeGrafter"/>
</dbReference>
<accession>A0A7R8UA03</accession>
<evidence type="ECO:0000256" key="1">
    <source>
        <dbReference type="ARBA" id="ARBA00022884"/>
    </source>
</evidence>
<dbReference type="CDD" id="cd00048">
    <property type="entry name" value="DSRM_SF"/>
    <property type="match status" value="1"/>
</dbReference>
<evidence type="ECO:0000313" key="5">
    <source>
        <dbReference type="Proteomes" id="UP000594454"/>
    </source>
</evidence>
<dbReference type="PROSITE" id="PS50137">
    <property type="entry name" value="DS_RBD"/>
    <property type="match status" value="2"/>
</dbReference>
<dbReference type="SMART" id="SM00358">
    <property type="entry name" value="DSRM"/>
    <property type="match status" value="2"/>
</dbReference>
<protein>
    <recommendedName>
        <fullName evidence="3">DRBM domain-containing protein</fullName>
    </recommendedName>
</protein>
<dbReference type="InterPro" id="IPR014720">
    <property type="entry name" value="dsRBD_dom"/>
</dbReference>